<dbReference type="GO" id="GO:0004499">
    <property type="term" value="F:N,N-dimethylaniline monooxygenase activity"/>
    <property type="evidence" value="ECO:0007669"/>
    <property type="project" value="InterPro"/>
</dbReference>
<evidence type="ECO:0000256" key="7">
    <source>
        <dbReference type="ARBA" id="ARBA00035159"/>
    </source>
</evidence>
<evidence type="ECO:0000256" key="4">
    <source>
        <dbReference type="ARBA" id="ARBA00022857"/>
    </source>
</evidence>
<comment type="similarity">
    <text evidence="1">Belongs to the FMO family.</text>
</comment>
<dbReference type="Pfam" id="PF00743">
    <property type="entry name" value="FMO-like"/>
    <property type="match status" value="1"/>
</dbReference>
<dbReference type="InterPro" id="IPR050346">
    <property type="entry name" value="FMO-like"/>
</dbReference>
<dbReference type="GO" id="GO:0034899">
    <property type="term" value="F:trimethylamine monooxygenase activity"/>
    <property type="evidence" value="ECO:0007669"/>
    <property type="project" value="UniProtKB-EC"/>
</dbReference>
<dbReference type="Gene3D" id="3.50.50.60">
    <property type="entry name" value="FAD/NAD(P)-binding domain"/>
    <property type="match status" value="1"/>
</dbReference>
<keyword evidence="8" id="KW-0503">Monooxygenase</keyword>
<protein>
    <recommendedName>
        <fullName evidence="7">Trimethylamine monooxygenase</fullName>
        <ecNumber evidence="6">1.14.13.148</ecNumber>
    </recommendedName>
</protein>
<dbReference type="PANTHER" id="PTHR23023">
    <property type="entry name" value="DIMETHYLANILINE MONOOXYGENASE"/>
    <property type="match status" value="1"/>
</dbReference>
<dbReference type="InterPro" id="IPR036188">
    <property type="entry name" value="FAD/NAD-bd_sf"/>
</dbReference>
<evidence type="ECO:0000256" key="3">
    <source>
        <dbReference type="ARBA" id="ARBA00022827"/>
    </source>
</evidence>
<dbReference type="Proteomes" id="UP000009081">
    <property type="component" value="Plasmid megaplasmid"/>
</dbReference>
<dbReference type="InterPro" id="IPR020946">
    <property type="entry name" value="Flavin_mOase-like"/>
</dbReference>
<keyword evidence="3" id="KW-0274">FAD</keyword>
<dbReference type="InterPro" id="IPR000960">
    <property type="entry name" value="Flavin_mOase"/>
</dbReference>
<dbReference type="EMBL" id="CP001511">
    <property type="protein sequence ID" value="ACS42950.1"/>
    <property type="molecule type" value="Genomic_DNA"/>
</dbReference>
<proteinExistence type="inferred from homology"/>
<geneLocation type="plasmid" evidence="8 9">
    <name>megaplasmid</name>
</geneLocation>
<keyword evidence="9" id="KW-1185">Reference proteome</keyword>
<organism evidence="8 9">
    <name type="scientific">Methylorubrum extorquens (strain ATCC 14718 / DSM 1338 / JCM 2805 / NCIMB 9133 / AM1)</name>
    <name type="common">Methylobacterium extorquens</name>
    <dbReference type="NCBI Taxonomy" id="272630"/>
    <lineage>
        <taxon>Bacteria</taxon>
        <taxon>Pseudomonadati</taxon>
        <taxon>Pseudomonadota</taxon>
        <taxon>Alphaproteobacteria</taxon>
        <taxon>Hyphomicrobiales</taxon>
        <taxon>Methylobacteriaceae</taxon>
        <taxon>Methylorubrum</taxon>
    </lineage>
</organism>
<dbReference type="HOGENOM" id="CLU_006909_8_3_5"/>
<dbReference type="GO" id="GO:0050660">
    <property type="term" value="F:flavin adenine dinucleotide binding"/>
    <property type="evidence" value="ECO:0007669"/>
    <property type="project" value="InterPro"/>
</dbReference>
<gene>
    <name evidence="8" type="ordered locus">MexAM1_META2p0009</name>
</gene>
<evidence type="ECO:0000313" key="8">
    <source>
        <dbReference type="EMBL" id="ACS42950.1"/>
    </source>
</evidence>
<evidence type="ECO:0000313" key="9">
    <source>
        <dbReference type="Proteomes" id="UP000009081"/>
    </source>
</evidence>
<dbReference type="EC" id="1.14.13.148" evidence="6"/>
<accession>C5B3B8</accession>
<dbReference type="OrthoDB" id="9790219at2"/>
<evidence type="ECO:0000256" key="6">
    <source>
        <dbReference type="ARBA" id="ARBA00034528"/>
    </source>
</evidence>
<dbReference type="AlphaFoldDB" id="C5B3B8"/>
<evidence type="ECO:0000256" key="1">
    <source>
        <dbReference type="ARBA" id="ARBA00009183"/>
    </source>
</evidence>
<dbReference type="KEGG" id="mea:Mex_2p0009"/>
<dbReference type="SUPFAM" id="SSF51905">
    <property type="entry name" value="FAD/NAD(P)-binding domain"/>
    <property type="match status" value="2"/>
</dbReference>
<keyword evidence="5" id="KW-0560">Oxidoreductase</keyword>
<dbReference type="GO" id="GO:0050661">
    <property type="term" value="F:NADP binding"/>
    <property type="evidence" value="ECO:0007669"/>
    <property type="project" value="InterPro"/>
</dbReference>
<keyword evidence="4" id="KW-0521">NADP</keyword>
<dbReference type="PRINTS" id="PR00370">
    <property type="entry name" value="FMOXYGENASE"/>
</dbReference>
<evidence type="ECO:0000256" key="5">
    <source>
        <dbReference type="ARBA" id="ARBA00023002"/>
    </source>
</evidence>
<dbReference type="RefSeq" id="WP_003598536.1">
    <property type="nucleotide sequence ID" value="NC_012811.1"/>
</dbReference>
<reference evidence="8 9" key="1">
    <citation type="journal article" date="2009" name="PLoS ONE">
        <title>Methylobacterium genome sequences: a reference blueprint to investigate microbial metabolism of C1 compounds from natural and industrial sources.</title>
        <authorList>
            <person name="Vuilleumier S."/>
            <person name="Chistoserdova L."/>
            <person name="Lee M.-C."/>
            <person name="Bringel F."/>
            <person name="Lajus A."/>
            <person name="Zhou Y."/>
            <person name="Gourion B."/>
            <person name="Barbe V."/>
            <person name="Chang J."/>
            <person name="Cruveiller S."/>
            <person name="Dossat C."/>
            <person name="Gillett W."/>
            <person name="Gruffaz C."/>
            <person name="Haugen E."/>
            <person name="Hourcade E."/>
            <person name="Levy R."/>
            <person name="Mangenot S."/>
            <person name="Muller E."/>
            <person name="Nadalig T."/>
            <person name="Pagni M."/>
            <person name="Penny C."/>
            <person name="Peyraud R."/>
            <person name="Robinson D.G."/>
            <person name="Roche D."/>
            <person name="Rouy Z."/>
            <person name="Saenampechek C."/>
            <person name="Salvignol G."/>
            <person name="Vallenet D."/>
            <person name="Wu Z."/>
            <person name="Marx C.J."/>
            <person name="Vorholt J.A."/>
            <person name="Olson M.V."/>
            <person name="Kaul R."/>
            <person name="Weissenbach J."/>
            <person name="Medigue C."/>
            <person name="Lidstrom M.E."/>
        </authorList>
    </citation>
    <scope>NUCLEOTIDE SEQUENCE [LARGE SCALE GENOMIC DNA]</scope>
    <source>
        <strain evidence="9">ATCC 14718 / DSM 1338 / JCM 2805 / NCIMB 9133 / AM1</strain>
    </source>
</reference>
<keyword evidence="2" id="KW-0285">Flavoprotein</keyword>
<sequence>MRQERIGIIGAGASGIGIAKALRREGIEFEMLESTSRVGGNWQPDGPASKMYRSAHLISSKRNTQFSDYPMPDDYPHYPHHSLMHDYLQSVVASTDVQRSIRFGTTVTSARHDGSGWRLRFKEGGDAFYGTLIVCSGLLRRPIIPFYPGRFDGETIHAVEYRSSSMLEGKRVLVVGGGNSGCDIAVDAVHGAAKVFHSTRRGYHYMPKFIAGRPTQEWLMDIAPEFSDPDAYWEHVSQTFRLAGFDGRDFGLPPPDHGIQSAHPILNSQILFHIGHGDISPVGDIVKMSGRQIEFSDGTREEVDLIIWATGYDPDLPFFNKSDFDAVEDLNSAFLKVASRRYDDLLYVGYLNTPSGLGNVGNVLGSFTAAYLQGRAGATAGWQKFQLLKRENAPVDLGQERFMRTKRHSHEVDLWKFIKTMNFLSAKLRQ</sequence>
<name>C5B3B8_METEA</name>
<evidence type="ECO:0000256" key="2">
    <source>
        <dbReference type="ARBA" id="ARBA00022630"/>
    </source>
</evidence>
<keyword evidence="8" id="KW-0614">Plasmid</keyword>